<reference evidence="2 3" key="1">
    <citation type="submission" date="2024-01" db="EMBL/GenBank/DDBJ databases">
        <title>Genome assemblies of Stephania.</title>
        <authorList>
            <person name="Yang L."/>
        </authorList>
    </citation>
    <scope>NUCLEOTIDE SEQUENCE [LARGE SCALE GENOMIC DNA]</scope>
    <source>
        <strain evidence="2">JXDWG</strain>
        <tissue evidence="2">Leaf</tissue>
    </source>
</reference>
<evidence type="ECO:0000313" key="2">
    <source>
        <dbReference type="EMBL" id="KAK9157689.1"/>
    </source>
</evidence>
<evidence type="ECO:0000256" key="1">
    <source>
        <dbReference type="SAM" id="MobiDB-lite"/>
    </source>
</evidence>
<dbReference type="EMBL" id="JBBNAG010000002">
    <property type="protein sequence ID" value="KAK9157689.1"/>
    <property type="molecule type" value="Genomic_DNA"/>
</dbReference>
<organism evidence="2 3">
    <name type="scientific">Stephania cephalantha</name>
    <dbReference type="NCBI Taxonomy" id="152367"/>
    <lineage>
        <taxon>Eukaryota</taxon>
        <taxon>Viridiplantae</taxon>
        <taxon>Streptophyta</taxon>
        <taxon>Embryophyta</taxon>
        <taxon>Tracheophyta</taxon>
        <taxon>Spermatophyta</taxon>
        <taxon>Magnoliopsida</taxon>
        <taxon>Ranunculales</taxon>
        <taxon>Menispermaceae</taxon>
        <taxon>Menispermoideae</taxon>
        <taxon>Cissampelideae</taxon>
        <taxon>Stephania</taxon>
    </lineage>
</organism>
<proteinExistence type="predicted"/>
<evidence type="ECO:0000313" key="3">
    <source>
        <dbReference type="Proteomes" id="UP001419268"/>
    </source>
</evidence>
<accession>A0AAP0PX49</accession>
<gene>
    <name evidence="2" type="ORF">Scep_004263</name>
</gene>
<protein>
    <submittedName>
        <fullName evidence="2">Uncharacterized protein</fullName>
    </submittedName>
</protein>
<comment type="caution">
    <text evidence="2">The sequence shown here is derived from an EMBL/GenBank/DDBJ whole genome shotgun (WGS) entry which is preliminary data.</text>
</comment>
<dbReference type="Proteomes" id="UP001419268">
    <property type="component" value="Unassembled WGS sequence"/>
</dbReference>
<keyword evidence="3" id="KW-1185">Reference proteome</keyword>
<dbReference type="AlphaFoldDB" id="A0AAP0PX49"/>
<name>A0AAP0PX49_9MAGN</name>
<feature type="region of interest" description="Disordered" evidence="1">
    <location>
        <begin position="161"/>
        <end position="186"/>
    </location>
</feature>
<sequence>MERWRSRSSSGASKLLNGRNRWRISLHGVTNTDEISESQSEELDAENAALALYISRCCCQKPLQEDMRHINPKLQNSETQVTTTLVLEHLMDKKELSPQSTSDSEETVNVATLKSVEFDEFSIVDEYLSEPEETLEVSSHKPDITIAHNKDDKVDKEISHFRKAGGAANRERGRPTSGIGETTHPP</sequence>